<evidence type="ECO:0000256" key="11">
    <source>
        <dbReference type="ARBA" id="ARBA00034010"/>
    </source>
</evidence>
<comment type="cofactor">
    <cofactor evidence="1 16">
        <name>FAD</name>
        <dbReference type="ChEBI" id="CHEBI:57692"/>
    </cofactor>
</comment>
<evidence type="ECO:0000256" key="13">
    <source>
        <dbReference type="ARBA" id="ARBA00034050"/>
    </source>
</evidence>
<comment type="function">
    <text evidence="9">Catalyzes the single-oxidation or sequential double oxidation reaction of carbohydrates primarily at carbon-2 and/or carbon-3 with the concomitant reduction of the flavin. The enzyme exhibits a broad sugar substrate specificity, oxidizing different aldopyranoses to the corresponding C-1, C-2, C-3 or C-1,2, C-2,3 and C-3,4 (di)dehydro sugars with substrate-specific regioselectivity. Accepts only a narrow range of electron acceptors such as substituted benzoquinones and complexed metal ions and reacts extremely slowly with O(2) as acceptor. May play a role in the natural recycling of plant matter by oxidizing all major monosaccharides in lignocellulose and by reducing quinone compounds or reactive radical species generated during lignin depolymerization.</text>
</comment>
<dbReference type="Gene3D" id="3.30.560.10">
    <property type="entry name" value="Glucose Oxidase, domain 3"/>
    <property type="match status" value="1"/>
</dbReference>
<comment type="catalytic activity">
    <reaction evidence="10">
        <text>pyranose + acceptor = pyranos-2-ulose + reduced acceptor.</text>
        <dbReference type="EC" id="1.1.99.29"/>
    </reaction>
</comment>
<organism evidence="19 20">
    <name type="scientific">Psilocybe cyanescens</name>
    <dbReference type="NCBI Taxonomy" id="93625"/>
    <lineage>
        <taxon>Eukaryota</taxon>
        <taxon>Fungi</taxon>
        <taxon>Dikarya</taxon>
        <taxon>Basidiomycota</taxon>
        <taxon>Agaricomycotina</taxon>
        <taxon>Agaricomycetes</taxon>
        <taxon>Agaricomycetidae</taxon>
        <taxon>Agaricales</taxon>
        <taxon>Agaricineae</taxon>
        <taxon>Strophariaceae</taxon>
        <taxon>Psilocybe</taxon>
    </lineage>
</organism>
<dbReference type="EMBL" id="NHYD01000331">
    <property type="protein sequence ID" value="PPQ94473.1"/>
    <property type="molecule type" value="Genomic_DNA"/>
</dbReference>
<feature type="active site" description="Proton acceptor" evidence="15">
    <location>
        <position position="618"/>
    </location>
</feature>
<dbReference type="Pfam" id="PF05199">
    <property type="entry name" value="GMC_oxred_C"/>
    <property type="match status" value="1"/>
</dbReference>
<evidence type="ECO:0000256" key="6">
    <source>
        <dbReference type="ARBA" id="ARBA00022525"/>
    </source>
</evidence>
<comment type="subunit">
    <text evidence="4">Monomer.</text>
</comment>
<feature type="chain" id="PRO_5019049965" description="pyranose dehydrogenase (acceptor)" evidence="17">
    <location>
        <begin position="26"/>
        <end position="643"/>
    </location>
</feature>
<dbReference type="AlphaFoldDB" id="A0A409XUH6"/>
<dbReference type="GO" id="GO:0033718">
    <property type="term" value="F:pyranose dehydrogenase (acceptor) activity"/>
    <property type="evidence" value="ECO:0007669"/>
    <property type="project" value="UniProtKB-EC"/>
</dbReference>
<dbReference type="SUPFAM" id="SSF51905">
    <property type="entry name" value="FAD/NAD(P)-binding domain"/>
    <property type="match status" value="1"/>
</dbReference>
<dbReference type="Pfam" id="PF00732">
    <property type="entry name" value="GMC_oxred_N"/>
    <property type="match status" value="1"/>
</dbReference>
<evidence type="ECO:0000256" key="2">
    <source>
        <dbReference type="ARBA" id="ARBA00004613"/>
    </source>
</evidence>
<dbReference type="SUPFAM" id="SSF54373">
    <property type="entry name" value="FAD-linked reductases, C-terminal domain"/>
    <property type="match status" value="1"/>
</dbReference>
<gene>
    <name evidence="19" type="ORF">CVT25_001106</name>
</gene>
<evidence type="ECO:0000256" key="7">
    <source>
        <dbReference type="ARBA" id="ARBA00022630"/>
    </source>
</evidence>
<evidence type="ECO:0000256" key="16">
    <source>
        <dbReference type="PIRSR" id="PIRSR000137-2"/>
    </source>
</evidence>
<dbReference type="InterPro" id="IPR007867">
    <property type="entry name" value="GMC_OxRtase_C"/>
</dbReference>
<feature type="binding site" evidence="16">
    <location>
        <position position="292"/>
    </location>
    <ligand>
        <name>FAD</name>
        <dbReference type="ChEBI" id="CHEBI:57692"/>
    </ligand>
</feature>
<dbReference type="EC" id="1.1.99.29" evidence="5"/>
<comment type="catalytic activity">
    <reaction evidence="13">
        <text>a pyranoside + acceptor = a pyranosid-3-ulose + reduced acceptor.</text>
        <dbReference type="EC" id="1.1.99.29"/>
    </reaction>
</comment>
<dbReference type="PIRSF" id="PIRSF000137">
    <property type="entry name" value="Alcohol_oxidase"/>
    <property type="match status" value="1"/>
</dbReference>
<keyword evidence="20" id="KW-1185">Reference proteome</keyword>
<dbReference type="PANTHER" id="PTHR11552">
    <property type="entry name" value="GLUCOSE-METHANOL-CHOLINE GMC OXIDOREDUCTASE"/>
    <property type="match status" value="1"/>
</dbReference>
<dbReference type="GO" id="GO:0050660">
    <property type="term" value="F:flavin adenine dinucleotide binding"/>
    <property type="evidence" value="ECO:0007669"/>
    <property type="project" value="InterPro"/>
</dbReference>
<dbReference type="PANTHER" id="PTHR11552:SF147">
    <property type="entry name" value="CHOLINE DEHYDROGENASE, MITOCHONDRIAL"/>
    <property type="match status" value="1"/>
</dbReference>
<keyword evidence="7" id="KW-0285">Flavoprotein</keyword>
<dbReference type="InterPro" id="IPR012132">
    <property type="entry name" value="GMC_OxRdtase"/>
</dbReference>
<evidence type="ECO:0000256" key="9">
    <source>
        <dbReference type="ARBA" id="ARBA00024699"/>
    </source>
</evidence>
<dbReference type="InParanoid" id="A0A409XUH6"/>
<comment type="catalytic activity">
    <reaction evidence="11">
        <text>pyranose + acceptor = pyranos-2,3-diulose + reduced acceptor.</text>
        <dbReference type="EC" id="1.1.99.29"/>
    </reaction>
</comment>
<dbReference type="OrthoDB" id="269227at2759"/>
<reference evidence="19 20" key="1">
    <citation type="journal article" date="2018" name="Evol. Lett.">
        <title>Horizontal gene cluster transfer increased hallucinogenic mushroom diversity.</title>
        <authorList>
            <person name="Reynolds H.T."/>
            <person name="Vijayakumar V."/>
            <person name="Gluck-Thaler E."/>
            <person name="Korotkin H.B."/>
            <person name="Matheny P.B."/>
            <person name="Slot J.C."/>
        </authorList>
    </citation>
    <scope>NUCLEOTIDE SEQUENCE [LARGE SCALE GENOMIC DNA]</scope>
    <source>
        <strain evidence="19 20">2631</strain>
    </source>
</reference>
<dbReference type="Proteomes" id="UP000283269">
    <property type="component" value="Unassembled WGS sequence"/>
</dbReference>
<keyword evidence="8 16" id="KW-0274">FAD</keyword>
<comment type="catalytic activity">
    <reaction evidence="14">
        <text>a pyranoside + acceptor = a pyranosid-3,4-diulose + reduced acceptor.</text>
        <dbReference type="EC" id="1.1.99.29"/>
    </reaction>
</comment>
<evidence type="ECO:0000256" key="8">
    <source>
        <dbReference type="ARBA" id="ARBA00022827"/>
    </source>
</evidence>
<feature type="active site" description="Proton donor" evidence="15">
    <location>
        <position position="575"/>
    </location>
</feature>
<sequence>MNVSFPTRSIVLAGAALILLKQAHAGNFGTQANKVVLVSSLAMGLLLRQLFAGTNKKLITNPTKVAGKDAEEYDFIIVGGGTAGCVLAARLSEDPSVKVLLLESGVSGKSLILTRIPVGFSMLFNTKNVYNLYTEPQSGAKGKKKYWPRGKMLGGCSSINAQMAQYGSPGDFDQWGNIIEDEAWSWKNFSSYFKKFEKYVDDPEYPDVTSSVKGTNGPVRVGYFSSVSQGSKDFITACTKIGIPYNRDFNTTEGTRVTYIDETRTRVSSESAYLTDDVLARPNLKVVLHASVTKIITEKVGEDIKATAVEFAKNRDARRYTVRSRRDIIVAAGAVHSPQILMLSGIGPAGHLEKVKVPIVHNLPGVGSNLIDHPVVDVYFKNKANNSPKHVKPNGILEVFKLLGSTFQYLTSQRGPLATNFGESAAFCRSDDPELFPESDYPLKLVDSTSHAESPDLEIFTTPFAYKNHGAFMFPMHTFALHVCLLRPMSRGTLRLKSADPFEDPVMDPQYLSAQEDVERLKRGLKLILKISKQEPLKARLDLNDPSPLLDSKMDEKTDEELEEIVRERVETLYHPASTCRMAPLKDGGVVDSSLRVYGIKGLRVCDASIFPEIVSGHTAGAVLASAEYLSDIIKAEIQASKT</sequence>
<dbReference type="InterPro" id="IPR036188">
    <property type="entry name" value="FAD/NAD-bd_sf"/>
</dbReference>
<comment type="subcellular location">
    <subcellularLocation>
        <location evidence="2">Secreted</location>
    </subcellularLocation>
</comment>
<dbReference type="STRING" id="93625.A0A409XUH6"/>
<comment type="caution">
    <text evidence="19">The sequence shown here is derived from an EMBL/GenBank/DDBJ whole genome shotgun (WGS) entry which is preliminary data.</text>
</comment>
<evidence type="ECO:0000256" key="15">
    <source>
        <dbReference type="PIRSR" id="PIRSR000137-1"/>
    </source>
</evidence>
<evidence type="ECO:0000256" key="5">
    <source>
        <dbReference type="ARBA" id="ARBA00013177"/>
    </source>
</evidence>
<evidence type="ECO:0000256" key="12">
    <source>
        <dbReference type="ARBA" id="ARBA00034029"/>
    </source>
</evidence>
<comment type="similarity">
    <text evidence="3">Belongs to the GMC oxidoreductase family.</text>
</comment>
<evidence type="ECO:0000256" key="14">
    <source>
        <dbReference type="ARBA" id="ARBA00034059"/>
    </source>
</evidence>
<evidence type="ECO:0000256" key="17">
    <source>
        <dbReference type="SAM" id="SignalP"/>
    </source>
</evidence>
<feature type="signal peptide" evidence="17">
    <location>
        <begin position="1"/>
        <end position="25"/>
    </location>
</feature>
<evidence type="ECO:0000259" key="18">
    <source>
        <dbReference type="PROSITE" id="PS00624"/>
    </source>
</evidence>
<name>A0A409XUH6_PSICY</name>
<dbReference type="PROSITE" id="PS00624">
    <property type="entry name" value="GMC_OXRED_2"/>
    <property type="match status" value="1"/>
</dbReference>
<proteinExistence type="inferred from homology"/>
<evidence type="ECO:0000256" key="1">
    <source>
        <dbReference type="ARBA" id="ARBA00001974"/>
    </source>
</evidence>
<evidence type="ECO:0000256" key="4">
    <source>
        <dbReference type="ARBA" id="ARBA00011245"/>
    </source>
</evidence>
<accession>A0A409XUH6</accession>
<feature type="domain" description="Glucose-methanol-choline oxidoreductase N-terminal" evidence="18">
    <location>
        <begin position="333"/>
        <end position="347"/>
    </location>
</feature>
<dbReference type="GO" id="GO:0005576">
    <property type="term" value="C:extracellular region"/>
    <property type="evidence" value="ECO:0007669"/>
    <property type="project" value="UniProtKB-SubCell"/>
</dbReference>
<dbReference type="Gene3D" id="3.50.50.60">
    <property type="entry name" value="FAD/NAD(P)-binding domain"/>
    <property type="match status" value="1"/>
</dbReference>
<comment type="catalytic activity">
    <reaction evidence="12">
        <text>pyranose + acceptor = pyranos-3-ulose + reduced acceptor.</text>
        <dbReference type="EC" id="1.1.99.29"/>
    </reaction>
</comment>
<keyword evidence="6" id="KW-0964">Secreted</keyword>
<dbReference type="InterPro" id="IPR000172">
    <property type="entry name" value="GMC_OxRdtase_N"/>
</dbReference>
<evidence type="ECO:0000313" key="20">
    <source>
        <dbReference type="Proteomes" id="UP000283269"/>
    </source>
</evidence>
<evidence type="ECO:0000256" key="3">
    <source>
        <dbReference type="ARBA" id="ARBA00010790"/>
    </source>
</evidence>
<evidence type="ECO:0000313" key="19">
    <source>
        <dbReference type="EMBL" id="PPQ94473.1"/>
    </source>
</evidence>
<keyword evidence="17" id="KW-0732">Signal</keyword>
<evidence type="ECO:0000256" key="10">
    <source>
        <dbReference type="ARBA" id="ARBA00033986"/>
    </source>
</evidence>
<protein>
    <recommendedName>
        <fullName evidence="5">pyranose dehydrogenase (acceptor)</fullName>
        <ecNumber evidence="5">1.1.99.29</ecNumber>
    </recommendedName>
</protein>